<evidence type="ECO:0000256" key="6">
    <source>
        <dbReference type="ARBA" id="ARBA00022857"/>
    </source>
</evidence>
<keyword evidence="4 10" id="KW-0256">Endoplasmic reticulum</keyword>
<feature type="binding site" evidence="10">
    <location>
        <begin position="191"/>
        <end position="200"/>
    </location>
    <ligand>
        <name>FMN</name>
        <dbReference type="ChEBI" id="CHEBI:58210"/>
    </ligand>
</feature>
<dbReference type="GO" id="GO:0050660">
    <property type="term" value="F:flavin adenine dinucleotide binding"/>
    <property type="evidence" value="ECO:0007669"/>
    <property type="project" value="UniProtKB-UniRule"/>
</dbReference>
<dbReference type="FunFam" id="3.40.50.80:FF:000001">
    <property type="entry name" value="NADPH--cytochrome P450 reductase 1"/>
    <property type="match status" value="1"/>
</dbReference>
<evidence type="ECO:0000259" key="13">
    <source>
        <dbReference type="PROSITE" id="PS51384"/>
    </source>
</evidence>
<dbReference type="HAMAP" id="MF_03212">
    <property type="entry name" value="NCPR"/>
    <property type="match status" value="1"/>
</dbReference>
<evidence type="ECO:0000256" key="10">
    <source>
        <dbReference type="HAMAP-Rule" id="MF_03212"/>
    </source>
</evidence>
<dbReference type="GO" id="GO:0005789">
    <property type="term" value="C:endoplasmic reticulum membrane"/>
    <property type="evidence" value="ECO:0007669"/>
    <property type="project" value="UniProtKB-SubCell"/>
</dbReference>
<dbReference type="InterPro" id="IPR008254">
    <property type="entry name" value="Flavodoxin/NO_synth"/>
</dbReference>
<dbReference type="PIRSF" id="PIRSF000208">
    <property type="entry name" value="P450R"/>
    <property type="match status" value="1"/>
</dbReference>
<dbReference type="STRING" id="400727.A0A2T7PH47"/>
<dbReference type="AlphaFoldDB" id="A0A2T7PH47"/>
<dbReference type="Gene3D" id="2.40.30.10">
    <property type="entry name" value="Translation factors"/>
    <property type="match status" value="1"/>
</dbReference>
<dbReference type="SUPFAM" id="SSF63380">
    <property type="entry name" value="Riboflavin synthase domain-like"/>
    <property type="match status" value="1"/>
</dbReference>
<dbReference type="Gene3D" id="1.20.990.10">
    <property type="entry name" value="NADPH-cytochrome p450 Reductase, Chain A, domain 3"/>
    <property type="match status" value="1"/>
</dbReference>
<dbReference type="PRINTS" id="PR00369">
    <property type="entry name" value="FLAVODOXIN"/>
</dbReference>
<dbReference type="GO" id="GO:0010181">
    <property type="term" value="F:FMN binding"/>
    <property type="evidence" value="ECO:0007669"/>
    <property type="project" value="UniProtKB-UniRule"/>
</dbReference>
<dbReference type="InterPro" id="IPR023208">
    <property type="entry name" value="P450R"/>
</dbReference>
<keyword evidence="5 10" id="KW-0274">FAD</keyword>
<comment type="subcellular location">
    <subcellularLocation>
        <location evidence="10">Endoplasmic reticulum membrane</location>
        <topology evidence="10">Single-pass membrane protein</topology>
        <orientation evidence="10">Cytoplasmic side</orientation>
    </subcellularLocation>
</comment>
<dbReference type="PRINTS" id="PR00371">
    <property type="entry name" value="FPNCR"/>
</dbReference>
<dbReference type="FunFam" id="1.20.990.10:FF:000001">
    <property type="entry name" value="NADPH--cytochrome P450 reductase"/>
    <property type="match status" value="1"/>
</dbReference>
<keyword evidence="2 10" id="KW-0288">FMN</keyword>
<comment type="similarity">
    <text evidence="10 11">In the C-terminal section; belongs to the flavoprotein pyridine nucleotide cytochrome reductase family.</text>
</comment>
<dbReference type="Proteomes" id="UP000245119">
    <property type="component" value="Linkage Group LG4"/>
</dbReference>
<dbReference type="CDD" id="cd06204">
    <property type="entry name" value="CYPOR"/>
    <property type="match status" value="1"/>
</dbReference>
<sequence>MRGVWLWSKVLPLQLDTGAFVSAHSMASEEMAPESGFFSMMDLFVLSAAGGFAIYWFYFRNRRQEQPTFKKLTVTPVLERQESMGGFISKMKNHERNVVVFYGSQTGTAEEFAMRLSKDAARYGMKGMVADPEECEMDELPQLKEISNNLVIFCMATYGEGDPTDNAQEFYEWLQGGSAELDGINFAVFGLGNKTYEHFNATGKYVDKRLEELGATRVFELGLGDDDANIEEDFVTWRERFWPAVCAKFGVQATGEDISVRQYRFSKLEDIAPEKVFTGEISRLGSFANQKPPYDAKNPYLSPILVNRELHKGGDRSCMHIELDISGSKIRYEAGDHVGVYPINDAETVEKIGKRLGIDLDTIFTLDNIDEEASKKHPFPCPCSYRTALSHYVDIQTPPRTHVLRELADYASDPAEKDLLLTMTQASEEGKTKYLEWVVKDHRNILKILEDLPSLNPPLDHVLELLPRLQARLYSISSSPKVMPDGICITAVLLEYTTRIGKLTKGVATSWLKQKIPTDGIKPRVPIYVRKSQFSLPFKPSTPIIMIGPGTGLAPFRGFIQERDSQRQEGKQVGSTILYFGCRNKATDFIYEEELTDYVKKGTLTKLYTAFSRDQPQKVYVQHLLQQNADETWKVLENNGHIYICGDARNMAKDVHSVLEQIIMQKGNMDKAQAEDYIKKLQNKGRYSSDVWS</sequence>
<dbReference type="Pfam" id="PF00667">
    <property type="entry name" value="FAD_binding_1"/>
    <property type="match status" value="1"/>
</dbReference>
<dbReference type="EMBL" id="PZQS01000004">
    <property type="protein sequence ID" value="PVD32741.1"/>
    <property type="molecule type" value="Genomic_DNA"/>
</dbReference>
<evidence type="ECO:0000256" key="11">
    <source>
        <dbReference type="PIRNR" id="PIRNR000208"/>
    </source>
</evidence>
<keyword evidence="3 10" id="KW-0812">Transmembrane</keyword>
<evidence type="ECO:0000256" key="4">
    <source>
        <dbReference type="ARBA" id="ARBA00022824"/>
    </source>
</evidence>
<dbReference type="GO" id="GO:0003958">
    <property type="term" value="F:NADPH-hemoprotein reductase activity"/>
    <property type="evidence" value="ECO:0007669"/>
    <property type="project" value="UniProtKB-UniRule"/>
</dbReference>
<comment type="similarity">
    <text evidence="10">In the N-terminal section; belongs to the flavodoxin family.</text>
</comment>
<dbReference type="SUPFAM" id="SSF52218">
    <property type="entry name" value="Flavoproteins"/>
    <property type="match status" value="1"/>
</dbReference>
<evidence type="ECO:0000256" key="3">
    <source>
        <dbReference type="ARBA" id="ARBA00022692"/>
    </source>
</evidence>
<name>A0A2T7PH47_POMCA</name>
<proteinExistence type="inferred from homology"/>
<evidence type="ECO:0000256" key="7">
    <source>
        <dbReference type="ARBA" id="ARBA00022989"/>
    </source>
</evidence>
<protein>
    <recommendedName>
        <fullName evidence="10 11">NADPH--cytochrome P450 reductase</fullName>
        <shortName evidence="10">CPR</shortName>
        <shortName evidence="10">P450R</shortName>
        <ecNumber evidence="10 11">1.6.2.4</ecNumber>
    </recommendedName>
</protein>
<feature type="binding site" evidence="10">
    <location>
        <position position="551"/>
    </location>
    <ligand>
        <name>NADP(+)</name>
        <dbReference type="ChEBI" id="CHEBI:58349"/>
    </ligand>
</feature>
<dbReference type="InterPro" id="IPR029039">
    <property type="entry name" value="Flavoprotein-like_sf"/>
</dbReference>
<dbReference type="SUPFAM" id="SSF52343">
    <property type="entry name" value="Ferredoxin reductase-like, C-terminal NADP-linked domain"/>
    <property type="match status" value="1"/>
</dbReference>
<dbReference type="Gene3D" id="3.40.50.80">
    <property type="entry name" value="Nucleotide-binding domain of ferredoxin-NADP reductase (FNR) module"/>
    <property type="match status" value="1"/>
</dbReference>
<keyword evidence="7 10" id="KW-1133">Transmembrane helix</keyword>
<dbReference type="PANTHER" id="PTHR19384">
    <property type="entry name" value="NITRIC OXIDE SYNTHASE-RELATED"/>
    <property type="match status" value="1"/>
</dbReference>
<keyword evidence="8 10" id="KW-0560">Oxidoreductase</keyword>
<comment type="cofactor">
    <cofactor evidence="10">
        <name>FMN</name>
        <dbReference type="ChEBI" id="CHEBI:58210"/>
    </cofactor>
    <text evidence="10">Binds 1 FMN per monomer.</text>
</comment>
<dbReference type="OrthoDB" id="1856718at2759"/>
<feature type="binding site" evidence="10">
    <location>
        <begin position="490"/>
        <end position="492"/>
    </location>
    <ligand>
        <name>FAD</name>
        <dbReference type="ChEBI" id="CHEBI:57692"/>
    </ligand>
</feature>
<comment type="caution">
    <text evidence="14">The sequence shown here is derived from an EMBL/GenBank/DDBJ whole genome shotgun (WGS) entry which is preliminary data.</text>
</comment>
<dbReference type="FunFam" id="3.40.50.360:FF:000009">
    <property type="entry name" value="NADPH--cytochrome P450 reductase"/>
    <property type="match status" value="1"/>
</dbReference>
<comment type="catalytic activity">
    <reaction evidence="10 11">
        <text>2 oxidized [cytochrome P450] + NADPH = 2 reduced [cytochrome P450] + NADP(+) + H(+)</text>
        <dbReference type="Rhea" id="RHEA:24040"/>
        <dbReference type="Rhea" id="RHEA-COMP:14627"/>
        <dbReference type="Rhea" id="RHEA-COMP:14628"/>
        <dbReference type="ChEBI" id="CHEBI:15378"/>
        <dbReference type="ChEBI" id="CHEBI:55376"/>
        <dbReference type="ChEBI" id="CHEBI:57783"/>
        <dbReference type="ChEBI" id="CHEBI:58349"/>
        <dbReference type="ChEBI" id="CHEBI:60344"/>
        <dbReference type="EC" id="1.6.2.4"/>
    </reaction>
</comment>
<feature type="binding site" evidence="10">
    <location>
        <position position="316"/>
    </location>
    <ligand>
        <name>NADP(+)</name>
        <dbReference type="ChEBI" id="CHEBI:58349"/>
    </ligand>
</feature>
<comment type="similarity">
    <text evidence="10">Belongs to the NADPH--cytochrome P450 reductase family.</text>
</comment>
<organism evidence="14 15">
    <name type="scientific">Pomacea canaliculata</name>
    <name type="common">Golden apple snail</name>
    <dbReference type="NCBI Taxonomy" id="400727"/>
    <lineage>
        <taxon>Eukaryota</taxon>
        <taxon>Metazoa</taxon>
        <taxon>Spiralia</taxon>
        <taxon>Lophotrochozoa</taxon>
        <taxon>Mollusca</taxon>
        <taxon>Gastropoda</taxon>
        <taxon>Caenogastropoda</taxon>
        <taxon>Architaenioglossa</taxon>
        <taxon>Ampullarioidea</taxon>
        <taxon>Ampullariidae</taxon>
        <taxon>Pomacea</taxon>
    </lineage>
</organism>
<dbReference type="InterPro" id="IPR003097">
    <property type="entry name" value="CysJ-like_FAD-binding"/>
</dbReference>
<accession>A0A2T7PH47</accession>
<dbReference type="InterPro" id="IPR023173">
    <property type="entry name" value="NADPH_Cyt_P450_Rdtase_alpha"/>
</dbReference>
<evidence type="ECO:0000256" key="9">
    <source>
        <dbReference type="ARBA" id="ARBA00023136"/>
    </source>
</evidence>
<dbReference type="GO" id="GO:0050661">
    <property type="term" value="F:NADP binding"/>
    <property type="evidence" value="ECO:0007669"/>
    <property type="project" value="UniProtKB-UniRule"/>
</dbReference>
<keyword evidence="6 10" id="KW-0521">NADP</keyword>
<dbReference type="GO" id="GO:0009725">
    <property type="term" value="P:response to hormone"/>
    <property type="evidence" value="ECO:0007669"/>
    <property type="project" value="TreeGrafter"/>
</dbReference>
<dbReference type="InterPro" id="IPR017927">
    <property type="entry name" value="FAD-bd_FR_type"/>
</dbReference>
<feature type="binding site" evidence="10">
    <location>
        <position position="226"/>
    </location>
    <ligand>
        <name>FMN</name>
        <dbReference type="ChEBI" id="CHEBI:58210"/>
    </ligand>
</feature>
<evidence type="ECO:0000256" key="8">
    <source>
        <dbReference type="ARBA" id="ARBA00023002"/>
    </source>
</evidence>
<evidence type="ECO:0000259" key="12">
    <source>
        <dbReference type="PROSITE" id="PS50902"/>
    </source>
</evidence>
<evidence type="ECO:0000313" key="15">
    <source>
        <dbReference type="Proteomes" id="UP000245119"/>
    </source>
</evidence>
<dbReference type="InterPro" id="IPR001709">
    <property type="entry name" value="Flavoprot_Pyr_Nucl_cyt_Rdtase"/>
</dbReference>
<dbReference type="PANTHER" id="PTHR19384:SF17">
    <property type="entry name" value="NADPH--CYTOCHROME P450 REDUCTASE"/>
    <property type="match status" value="1"/>
</dbReference>
<feature type="binding site" evidence="10">
    <location>
        <begin position="618"/>
        <end position="622"/>
    </location>
    <ligand>
        <name>NADP(+)</name>
        <dbReference type="ChEBI" id="CHEBI:58349"/>
    </ligand>
</feature>
<feature type="domain" description="FAD-binding FR-type" evidence="13">
    <location>
        <begin position="297"/>
        <end position="537"/>
    </location>
</feature>
<feature type="transmembrane region" description="Helical" evidence="10">
    <location>
        <begin position="37"/>
        <end position="58"/>
    </location>
</feature>
<evidence type="ECO:0000313" key="14">
    <source>
        <dbReference type="EMBL" id="PVD32741.1"/>
    </source>
</evidence>
<feature type="binding site" evidence="10">
    <location>
        <begin position="156"/>
        <end position="159"/>
    </location>
    <ligand>
        <name>FMN</name>
        <dbReference type="ChEBI" id="CHEBI:58210"/>
    </ligand>
</feature>
<evidence type="ECO:0000256" key="1">
    <source>
        <dbReference type="ARBA" id="ARBA00022630"/>
    </source>
</evidence>
<dbReference type="InterPro" id="IPR039261">
    <property type="entry name" value="FNR_nucleotide-bd"/>
</dbReference>
<dbReference type="EC" id="1.6.2.4" evidence="10 11"/>
<feature type="binding site" evidence="10">
    <location>
        <position position="692"/>
    </location>
    <ligand>
        <name>FAD</name>
        <dbReference type="ChEBI" id="CHEBI:57692"/>
    </ligand>
</feature>
<dbReference type="PROSITE" id="PS51384">
    <property type="entry name" value="FAD_FR"/>
    <property type="match status" value="1"/>
</dbReference>
<dbReference type="InterPro" id="IPR001433">
    <property type="entry name" value="OxRdtase_FAD/NAD-bd"/>
</dbReference>
<dbReference type="InterPro" id="IPR001094">
    <property type="entry name" value="Flavdoxin-like"/>
</dbReference>
<dbReference type="Pfam" id="PF00175">
    <property type="entry name" value="NAD_binding_1"/>
    <property type="match status" value="1"/>
</dbReference>
<dbReference type="Gene3D" id="3.40.50.360">
    <property type="match status" value="1"/>
</dbReference>
<evidence type="ECO:0000256" key="2">
    <source>
        <dbReference type="ARBA" id="ARBA00022643"/>
    </source>
</evidence>
<comment type="cofactor">
    <cofactor evidence="10">
        <name>FAD</name>
        <dbReference type="ChEBI" id="CHEBI:57692"/>
    </cofactor>
    <text evidence="10">Binds 1 FAD per monomer.</text>
</comment>
<keyword evidence="1 10" id="KW-0285">Flavoprotein</keyword>
<feature type="binding site" evidence="10">
    <location>
        <begin position="612"/>
        <end position="613"/>
    </location>
    <ligand>
        <name>NADP(+)</name>
        <dbReference type="ChEBI" id="CHEBI:58349"/>
    </ligand>
</feature>
<gene>
    <name evidence="14" type="ORF">C0Q70_08186</name>
</gene>
<comment type="caution">
    <text evidence="10">Lacks conserved residue(s) required for the propagation of feature annotation.</text>
</comment>
<feature type="binding site" evidence="10">
    <location>
        <position position="496"/>
    </location>
    <ligand>
        <name>FAD</name>
        <dbReference type="ChEBI" id="CHEBI:57692"/>
    </ligand>
</feature>
<feature type="domain" description="Flavodoxin-like" evidence="12">
    <location>
        <begin position="98"/>
        <end position="242"/>
    </location>
</feature>
<dbReference type="GO" id="GO:0005829">
    <property type="term" value="C:cytosol"/>
    <property type="evidence" value="ECO:0007669"/>
    <property type="project" value="TreeGrafter"/>
</dbReference>
<dbReference type="InterPro" id="IPR017938">
    <property type="entry name" value="Riboflavin_synthase-like_b-brl"/>
</dbReference>
<dbReference type="PROSITE" id="PS50902">
    <property type="entry name" value="FLAVODOXIN_LIKE"/>
    <property type="match status" value="1"/>
</dbReference>
<keyword evidence="9 10" id="KW-0472">Membrane</keyword>
<dbReference type="Pfam" id="PF00258">
    <property type="entry name" value="Flavodoxin_1"/>
    <property type="match status" value="1"/>
</dbReference>
<keyword evidence="15" id="KW-1185">Reference proteome</keyword>
<feature type="binding site" evidence="10">
    <location>
        <begin position="506"/>
        <end position="509"/>
    </location>
    <ligand>
        <name>FAD</name>
        <dbReference type="ChEBI" id="CHEBI:57692"/>
    </ligand>
</feature>
<feature type="binding site" evidence="10">
    <location>
        <begin position="104"/>
        <end position="109"/>
    </location>
    <ligand>
        <name>FMN</name>
        <dbReference type="ChEBI" id="CHEBI:58210"/>
    </ligand>
</feature>
<feature type="binding site" evidence="10">
    <location>
        <position position="654"/>
    </location>
    <ligand>
        <name>NADP(+)</name>
        <dbReference type="ChEBI" id="CHEBI:58349"/>
    </ligand>
</feature>
<reference evidence="14 15" key="1">
    <citation type="submission" date="2018-04" db="EMBL/GenBank/DDBJ databases">
        <title>The genome of golden apple snail Pomacea canaliculata provides insight into stress tolerance and invasive adaptation.</title>
        <authorList>
            <person name="Liu C."/>
            <person name="Liu B."/>
            <person name="Ren Y."/>
            <person name="Zhang Y."/>
            <person name="Wang H."/>
            <person name="Li S."/>
            <person name="Jiang F."/>
            <person name="Yin L."/>
            <person name="Zhang G."/>
            <person name="Qian W."/>
            <person name="Fan W."/>
        </authorList>
    </citation>
    <scope>NUCLEOTIDE SEQUENCE [LARGE SCALE GENOMIC DNA]</scope>
    <source>
        <strain evidence="14">SZHN2017</strain>
        <tissue evidence="14">Muscle</tissue>
    </source>
</reference>
<comment type="function">
    <text evidence="10">This enzyme is required for electron transfer from NADP to cytochrome P450 in microsomes. It can also provide electron transfer to heme oxygenase and cytochrome B5.</text>
</comment>
<evidence type="ECO:0000256" key="5">
    <source>
        <dbReference type="ARBA" id="ARBA00022827"/>
    </source>
</evidence>